<dbReference type="InterPro" id="IPR052707">
    <property type="entry name" value="OsmC_Ohr_Peroxiredoxin"/>
</dbReference>
<dbReference type="PATRIC" id="fig|280871.6.peg.4485"/>
<dbReference type="Gene3D" id="3.30.300.20">
    <property type="match status" value="1"/>
</dbReference>
<dbReference type="InterPro" id="IPR015946">
    <property type="entry name" value="KH_dom-like_a/b"/>
</dbReference>
<dbReference type="STRING" id="280871.TL10_21675"/>
<dbReference type="OrthoDB" id="9795405at2"/>
<accession>A0A0D1L9S5</accession>
<dbReference type="RefSeq" id="WP_043397815.1">
    <property type="nucleotide sequence ID" value="NZ_BAAARC010000015.1"/>
</dbReference>
<dbReference type="AlphaFoldDB" id="A0A0D1L9S5"/>
<dbReference type="EMBL" id="JXST01000034">
    <property type="protein sequence ID" value="KIU14977.1"/>
    <property type="molecule type" value="Genomic_DNA"/>
</dbReference>
<dbReference type="InterPro" id="IPR003718">
    <property type="entry name" value="OsmC/Ohr_fam"/>
</dbReference>
<dbReference type="InterPro" id="IPR036102">
    <property type="entry name" value="OsmC/Ohrsf"/>
</dbReference>
<name>A0A0D1L9S5_9MYCO</name>
<reference evidence="1 2" key="1">
    <citation type="submission" date="2015-01" db="EMBL/GenBank/DDBJ databases">
        <title>Genome sequence of Mycobacterium llatzerense and Mycobacterium immunogenum recovered from brain abscess.</title>
        <authorList>
            <person name="Greninger A.L."/>
            <person name="Langelier C."/>
            <person name="Cunningham G."/>
            <person name="Chiu C.Y."/>
            <person name="Miller S."/>
        </authorList>
    </citation>
    <scope>NUCLEOTIDE SEQUENCE [LARGE SCALE GENOMIC DNA]</scope>
    <source>
        <strain evidence="1 2">CLUC14</strain>
    </source>
</reference>
<organism evidence="1 2">
    <name type="scientific">Mycolicibacterium llatzerense</name>
    <dbReference type="NCBI Taxonomy" id="280871"/>
    <lineage>
        <taxon>Bacteria</taxon>
        <taxon>Bacillati</taxon>
        <taxon>Actinomycetota</taxon>
        <taxon>Actinomycetes</taxon>
        <taxon>Mycobacteriales</taxon>
        <taxon>Mycobacteriaceae</taxon>
        <taxon>Mycolicibacterium</taxon>
    </lineage>
</organism>
<sequence>MAKTHHYELDVTWTGNTGTGTSGYREYDRAHDVSADGKPTITGTADPAFRGDPQRWNPEELLVASLSQCHMLWVLALCSQEGIVVTGYTDHPSGTMAQTPDGGGYFTEVVLRPVVEIADGLHRDALADVHERAHHLCFIANSVNFDVRCEAQVTVAESG</sequence>
<dbReference type="PANTHER" id="PTHR42830:SF2">
    <property type="entry name" value="OSMC_OHR FAMILY PROTEIN"/>
    <property type="match status" value="1"/>
</dbReference>
<dbReference type="SUPFAM" id="SSF82784">
    <property type="entry name" value="OsmC-like"/>
    <property type="match status" value="1"/>
</dbReference>
<evidence type="ECO:0000313" key="2">
    <source>
        <dbReference type="Proteomes" id="UP000032221"/>
    </source>
</evidence>
<gene>
    <name evidence="1" type="ORF">TL10_21675</name>
</gene>
<comment type="caution">
    <text evidence="1">The sequence shown here is derived from an EMBL/GenBank/DDBJ whole genome shotgun (WGS) entry which is preliminary data.</text>
</comment>
<protein>
    <submittedName>
        <fullName evidence="1">Peroxiredoxin</fullName>
    </submittedName>
</protein>
<keyword evidence="2" id="KW-1185">Reference proteome</keyword>
<dbReference type="Proteomes" id="UP000032221">
    <property type="component" value="Unassembled WGS sequence"/>
</dbReference>
<evidence type="ECO:0000313" key="1">
    <source>
        <dbReference type="EMBL" id="KIU14977.1"/>
    </source>
</evidence>
<proteinExistence type="predicted"/>
<dbReference type="PANTHER" id="PTHR42830">
    <property type="entry name" value="OSMOTICALLY INDUCIBLE FAMILY PROTEIN"/>
    <property type="match status" value="1"/>
</dbReference>
<dbReference type="Pfam" id="PF02566">
    <property type="entry name" value="OsmC"/>
    <property type="match status" value="1"/>
</dbReference>